<reference evidence="2 3" key="1">
    <citation type="submission" date="2018-02" db="EMBL/GenBank/DDBJ databases">
        <title>Genomic Encyclopedia of Archaeal and Bacterial Type Strains, Phase II (KMG-II): from individual species to whole genera.</title>
        <authorList>
            <person name="Goeker M."/>
        </authorList>
    </citation>
    <scope>NUCLEOTIDE SEQUENCE [LARGE SCALE GENOMIC DNA]</scope>
    <source>
        <strain evidence="2 3">DSM 15099</strain>
    </source>
</reference>
<evidence type="ECO:0000259" key="1">
    <source>
        <dbReference type="PROSITE" id="PS50987"/>
    </source>
</evidence>
<dbReference type="InterPro" id="IPR036390">
    <property type="entry name" value="WH_DNA-bd_sf"/>
</dbReference>
<name>A0A2S6FU78_9CLOT</name>
<dbReference type="EMBL" id="PTIS01000034">
    <property type="protein sequence ID" value="PPK43226.1"/>
    <property type="molecule type" value="Genomic_DNA"/>
</dbReference>
<dbReference type="RefSeq" id="WP_104410881.1">
    <property type="nucleotide sequence ID" value="NZ_PTIS01000034.1"/>
</dbReference>
<proteinExistence type="predicted"/>
<dbReference type="AlphaFoldDB" id="A0A2S6FU78"/>
<dbReference type="CDD" id="cd00090">
    <property type="entry name" value="HTH_ARSR"/>
    <property type="match status" value="1"/>
</dbReference>
<dbReference type="SUPFAM" id="SSF46785">
    <property type="entry name" value="Winged helix' DNA-binding domain"/>
    <property type="match status" value="1"/>
</dbReference>
<evidence type="ECO:0000313" key="2">
    <source>
        <dbReference type="EMBL" id="PPK43226.1"/>
    </source>
</evidence>
<organism evidence="2 3">
    <name type="scientific">Clostridium algidicarnis DSM 15099</name>
    <dbReference type="NCBI Taxonomy" id="1121295"/>
    <lineage>
        <taxon>Bacteria</taxon>
        <taxon>Bacillati</taxon>
        <taxon>Bacillota</taxon>
        <taxon>Clostridia</taxon>
        <taxon>Eubacteriales</taxon>
        <taxon>Clostridiaceae</taxon>
        <taxon>Clostridium</taxon>
    </lineage>
</organism>
<dbReference type="STRING" id="37659.GCA_000703125_01179"/>
<dbReference type="InterPro" id="IPR036388">
    <property type="entry name" value="WH-like_DNA-bd_sf"/>
</dbReference>
<accession>A0A2S6FU78</accession>
<dbReference type="Gene3D" id="1.10.10.10">
    <property type="entry name" value="Winged helix-like DNA-binding domain superfamily/Winged helix DNA-binding domain"/>
    <property type="match status" value="1"/>
</dbReference>
<sequence length="346" mass="40976">MICDIEKAKALDFLKSFNLEMDEIEDTNSLAYRITDTYYINTVNSYLNEIKLYKSEIDKYISPEYNLFLNLYFYLDDKKQINNIYDYFKELESITKYEFKKLVFSNFNIGFNDYNNQDDYSIVESVNTDSRGKWNLLSMIQSTSKTLIDIRKLLEKLYPIFNRYEDVLIERSKDKMQSIIKMIKEQPKRFYRDMLDEYVSSKLIDSIDFEDTEHYVIYMNAHLFISEVFGNKRILATGIYLPEYFKHKNINDSFNNERRQQVMKSLADPSRFKILTLIHSGVNSNKKIAEVLGITPAGVSYQTNQLTSVELLKHQSSDIETKLIVNTKLIEDVFNYILSDFGIYRI</sequence>
<dbReference type="InterPro" id="IPR001845">
    <property type="entry name" value="HTH_ArsR_DNA-bd_dom"/>
</dbReference>
<dbReference type="Proteomes" id="UP000239863">
    <property type="component" value="Unassembled WGS sequence"/>
</dbReference>
<dbReference type="GO" id="GO:0003700">
    <property type="term" value="F:DNA-binding transcription factor activity"/>
    <property type="evidence" value="ECO:0007669"/>
    <property type="project" value="InterPro"/>
</dbReference>
<evidence type="ECO:0000313" key="3">
    <source>
        <dbReference type="Proteomes" id="UP000239863"/>
    </source>
</evidence>
<comment type="caution">
    <text evidence="2">The sequence shown here is derived from an EMBL/GenBank/DDBJ whole genome shotgun (WGS) entry which is preliminary data.</text>
</comment>
<dbReference type="PROSITE" id="PS50987">
    <property type="entry name" value="HTH_ARSR_2"/>
    <property type="match status" value="1"/>
</dbReference>
<dbReference type="InterPro" id="IPR011991">
    <property type="entry name" value="ArsR-like_HTH"/>
</dbReference>
<gene>
    <name evidence="2" type="ORF">BD821_1344</name>
</gene>
<feature type="domain" description="HTH arsR-type" evidence="1">
    <location>
        <begin position="251"/>
        <end position="345"/>
    </location>
</feature>
<dbReference type="OrthoDB" id="9799175at2"/>
<protein>
    <submittedName>
        <fullName evidence="2">ArsR family transcriptional regulator</fullName>
    </submittedName>
</protein>